<reference evidence="18 19" key="1">
    <citation type="submission" date="2016-11" db="EMBL/GenBank/DDBJ databases">
        <authorList>
            <person name="Jaros S."/>
            <person name="Januszkiewicz K."/>
            <person name="Wedrychowicz H."/>
        </authorList>
    </citation>
    <scope>NUCLEOTIDE SEQUENCE [LARGE SCALE GENOMIC DNA]</scope>
    <source>
        <strain evidence="18 19">DSM 14214</strain>
    </source>
</reference>
<evidence type="ECO:0000256" key="2">
    <source>
        <dbReference type="ARBA" id="ARBA00001946"/>
    </source>
</evidence>
<evidence type="ECO:0000256" key="7">
    <source>
        <dbReference type="ARBA" id="ARBA00022490"/>
    </source>
</evidence>
<dbReference type="SUPFAM" id="SSF53098">
    <property type="entry name" value="Ribonuclease H-like"/>
    <property type="match status" value="1"/>
</dbReference>
<dbReference type="GO" id="GO:0004523">
    <property type="term" value="F:RNA-DNA hybrid ribonuclease activity"/>
    <property type="evidence" value="ECO:0007669"/>
    <property type="project" value="UniProtKB-UniRule"/>
</dbReference>
<keyword evidence="10 14" id="KW-0255">Endonuclease</keyword>
<dbReference type="CDD" id="cd07182">
    <property type="entry name" value="RNase_HII_bacteria_HII_like"/>
    <property type="match status" value="1"/>
</dbReference>
<dbReference type="InterPro" id="IPR022898">
    <property type="entry name" value="RNase_HII"/>
</dbReference>
<comment type="catalytic activity">
    <reaction evidence="1 14 15 16">
        <text>Endonucleolytic cleavage to 5'-phosphomonoester.</text>
        <dbReference type="EC" id="3.1.26.4"/>
    </reaction>
</comment>
<dbReference type="NCBIfam" id="NF009150">
    <property type="entry name" value="PRK12497.1-3"/>
    <property type="match status" value="1"/>
</dbReference>
<evidence type="ECO:0000313" key="18">
    <source>
        <dbReference type="EMBL" id="SHL08118.1"/>
    </source>
</evidence>
<keyword evidence="9 14" id="KW-0479">Metal-binding</keyword>
<comment type="cofactor">
    <cofactor evidence="14 15">
        <name>Mn(2+)</name>
        <dbReference type="ChEBI" id="CHEBI:29035"/>
    </cofactor>
    <cofactor evidence="14 15">
        <name>Mg(2+)</name>
        <dbReference type="ChEBI" id="CHEBI:18420"/>
    </cofactor>
    <text evidence="14 15">Manganese or magnesium. Binds 1 divalent metal ion per monomer in the absence of substrate. May bind a second metal ion after substrate binding.</text>
</comment>
<comment type="cofactor">
    <cofactor evidence="2">
        <name>Mg(2+)</name>
        <dbReference type="ChEBI" id="CHEBI:18420"/>
    </cofactor>
</comment>
<dbReference type="EC" id="3.1.26.4" evidence="14"/>
<dbReference type="GO" id="GO:0030145">
    <property type="term" value="F:manganese ion binding"/>
    <property type="evidence" value="ECO:0007669"/>
    <property type="project" value="UniProtKB-UniRule"/>
</dbReference>
<feature type="domain" description="RNase H type-2" evidence="17">
    <location>
        <begin position="71"/>
        <end position="269"/>
    </location>
</feature>
<proteinExistence type="inferred from homology"/>
<evidence type="ECO:0000256" key="1">
    <source>
        <dbReference type="ARBA" id="ARBA00000077"/>
    </source>
</evidence>
<dbReference type="InterPro" id="IPR011856">
    <property type="entry name" value="tRNA_endonuc-like_dom_sf"/>
</dbReference>
<dbReference type="Gene3D" id="3.40.1350.10">
    <property type="match status" value="1"/>
</dbReference>
<gene>
    <name evidence="14" type="primary">rnhB</name>
    <name evidence="18" type="ORF">SAMN02745138_02835</name>
</gene>
<keyword evidence="11 14" id="KW-0378">Hydrolase</keyword>
<dbReference type="NCBIfam" id="TIGR00252">
    <property type="entry name" value="YraN family protein"/>
    <property type="match status" value="1"/>
</dbReference>
<keyword evidence="7 14" id="KW-0963">Cytoplasm</keyword>
<feature type="binding site" evidence="14 15">
    <location>
        <position position="77"/>
    </location>
    <ligand>
        <name>a divalent metal cation</name>
        <dbReference type="ChEBI" id="CHEBI:60240"/>
    </ligand>
</feature>
<dbReference type="GO" id="GO:0005737">
    <property type="term" value="C:cytoplasm"/>
    <property type="evidence" value="ECO:0007669"/>
    <property type="project" value="UniProtKB-SubCell"/>
</dbReference>
<dbReference type="PANTHER" id="PTHR10954:SF18">
    <property type="entry name" value="RIBONUCLEASE HII"/>
    <property type="match status" value="1"/>
</dbReference>
<dbReference type="AlphaFoldDB" id="A0A1M6XQF7"/>
<keyword evidence="12 14" id="KW-0464">Manganese</keyword>
<protein>
    <recommendedName>
        <fullName evidence="13 14">Multifunctional fusion protein</fullName>
    </recommendedName>
    <domain>
        <recommendedName>
            <fullName evidence="14">Ribonuclease HII</fullName>
            <shortName evidence="14">RNase HII</shortName>
            <ecNumber evidence="14">3.1.26.4</ecNumber>
        </recommendedName>
    </domain>
    <domain>
        <recommendedName>
            <fullName evidence="13">UPF0102 protein SAMN02745138_02835</fullName>
        </recommendedName>
    </domain>
</protein>
<dbReference type="EMBL" id="FRAH01000065">
    <property type="protein sequence ID" value="SHL08118.1"/>
    <property type="molecule type" value="Genomic_DNA"/>
</dbReference>
<dbReference type="InterPro" id="IPR036397">
    <property type="entry name" value="RNaseH_sf"/>
</dbReference>
<evidence type="ECO:0000256" key="11">
    <source>
        <dbReference type="ARBA" id="ARBA00022801"/>
    </source>
</evidence>
<feature type="binding site" evidence="14 15">
    <location>
        <position position="78"/>
    </location>
    <ligand>
        <name>a divalent metal cation</name>
        <dbReference type="ChEBI" id="CHEBI:60240"/>
    </ligand>
</feature>
<evidence type="ECO:0000256" key="3">
    <source>
        <dbReference type="ARBA" id="ARBA00004065"/>
    </source>
</evidence>
<dbReference type="PANTHER" id="PTHR10954">
    <property type="entry name" value="RIBONUCLEASE H2 SUBUNIT A"/>
    <property type="match status" value="1"/>
</dbReference>
<keyword evidence="8 14" id="KW-0540">Nuclease</keyword>
<evidence type="ECO:0000256" key="13">
    <source>
        <dbReference type="HAMAP-Rule" id="MF_00048"/>
    </source>
</evidence>
<evidence type="ECO:0000256" key="5">
    <source>
        <dbReference type="ARBA" id="ARBA00006738"/>
    </source>
</evidence>
<comment type="subcellular location">
    <subcellularLocation>
        <location evidence="4 14">Cytoplasm</location>
    </subcellularLocation>
</comment>
<dbReference type="FunFam" id="3.30.420.10:FF:000006">
    <property type="entry name" value="Ribonuclease HII"/>
    <property type="match status" value="1"/>
</dbReference>
<comment type="function">
    <text evidence="3 14 16">Endonuclease that specifically degrades the RNA of RNA-DNA hybrids.</text>
</comment>
<dbReference type="Gene3D" id="3.30.420.10">
    <property type="entry name" value="Ribonuclease H-like superfamily/Ribonuclease H"/>
    <property type="match status" value="1"/>
</dbReference>
<dbReference type="InterPro" id="IPR003509">
    <property type="entry name" value="UPF0102_YraN-like"/>
</dbReference>
<evidence type="ECO:0000256" key="4">
    <source>
        <dbReference type="ARBA" id="ARBA00004496"/>
    </source>
</evidence>
<comment type="similarity">
    <text evidence="5 13">Belongs to the UPF0102 family.</text>
</comment>
<dbReference type="GO" id="GO:0003723">
    <property type="term" value="F:RNA binding"/>
    <property type="evidence" value="ECO:0007669"/>
    <property type="project" value="UniProtKB-UniRule"/>
</dbReference>
<keyword evidence="19" id="KW-1185">Reference proteome</keyword>
<dbReference type="InterPro" id="IPR024567">
    <property type="entry name" value="RNase_HII/HIII_dom"/>
</dbReference>
<evidence type="ECO:0000256" key="16">
    <source>
        <dbReference type="RuleBase" id="RU003515"/>
    </source>
</evidence>
<evidence type="ECO:0000256" key="14">
    <source>
        <dbReference type="HAMAP-Rule" id="MF_00052"/>
    </source>
</evidence>
<accession>A0A1M6XQF7</accession>
<evidence type="ECO:0000259" key="17">
    <source>
        <dbReference type="PROSITE" id="PS51975"/>
    </source>
</evidence>
<dbReference type="Proteomes" id="UP000183975">
    <property type="component" value="Unassembled WGS sequence"/>
</dbReference>
<dbReference type="HAMAP" id="MF_00048">
    <property type="entry name" value="UPF0102"/>
    <property type="match status" value="1"/>
</dbReference>
<dbReference type="GO" id="GO:0043137">
    <property type="term" value="P:DNA replication, removal of RNA primer"/>
    <property type="evidence" value="ECO:0007669"/>
    <property type="project" value="TreeGrafter"/>
</dbReference>
<dbReference type="HAMAP" id="MF_00052_B">
    <property type="entry name" value="RNase_HII_B"/>
    <property type="match status" value="1"/>
</dbReference>
<evidence type="ECO:0000313" key="19">
    <source>
        <dbReference type="Proteomes" id="UP000183975"/>
    </source>
</evidence>
<dbReference type="PROSITE" id="PS51975">
    <property type="entry name" value="RNASE_H_2"/>
    <property type="match status" value="1"/>
</dbReference>
<dbReference type="Pfam" id="PF01351">
    <property type="entry name" value="RNase_HII"/>
    <property type="match status" value="1"/>
</dbReference>
<dbReference type="InterPro" id="IPR001352">
    <property type="entry name" value="RNase_HII/HIII"/>
</dbReference>
<dbReference type="OrthoDB" id="9803420at2"/>
<evidence type="ECO:0000256" key="12">
    <source>
        <dbReference type="ARBA" id="ARBA00023211"/>
    </source>
</evidence>
<evidence type="ECO:0000256" key="9">
    <source>
        <dbReference type="ARBA" id="ARBA00022723"/>
    </source>
</evidence>
<dbReference type="GO" id="GO:0006298">
    <property type="term" value="P:mismatch repair"/>
    <property type="evidence" value="ECO:0007669"/>
    <property type="project" value="TreeGrafter"/>
</dbReference>
<evidence type="ECO:0000256" key="15">
    <source>
        <dbReference type="PROSITE-ProRule" id="PRU01319"/>
    </source>
</evidence>
<dbReference type="NCBIfam" id="NF000594">
    <property type="entry name" value="PRK00015.1-1"/>
    <property type="match status" value="1"/>
</dbReference>
<dbReference type="Pfam" id="PF02021">
    <property type="entry name" value="UPF0102"/>
    <property type="match status" value="1"/>
</dbReference>
<dbReference type="GO" id="GO:0032299">
    <property type="term" value="C:ribonuclease H2 complex"/>
    <property type="evidence" value="ECO:0007669"/>
    <property type="project" value="TreeGrafter"/>
</dbReference>
<name>A0A1M6XQF7_9FIRM</name>
<evidence type="ECO:0000256" key="8">
    <source>
        <dbReference type="ARBA" id="ARBA00022722"/>
    </source>
</evidence>
<dbReference type="RefSeq" id="WP_072852857.1">
    <property type="nucleotide sequence ID" value="NZ_FRAH01000065.1"/>
</dbReference>
<dbReference type="InterPro" id="IPR012337">
    <property type="entry name" value="RNaseH-like_sf"/>
</dbReference>
<feature type="binding site" evidence="14 15">
    <location>
        <position position="169"/>
    </location>
    <ligand>
        <name>a divalent metal cation</name>
        <dbReference type="ChEBI" id="CHEBI:60240"/>
    </ligand>
</feature>
<evidence type="ECO:0000256" key="10">
    <source>
        <dbReference type="ARBA" id="ARBA00022759"/>
    </source>
</evidence>
<comment type="similarity">
    <text evidence="6 14 16">Belongs to the RNase HII family.</text>
</comment>
<sequence length="374" mass="41350">MQSVGEIKEILSSCPVEKLPEVLPEFAADSRKGVQSLVTRFQKKYDAYLAELERLETLLTYERECYEKGFELVAGIDEVGRGPLAGPVVAAAVILPKNCKIAGVNDSKKLSAQKREELCQIIKEQAVAWAVGVVSNERIDEINILQATYEAMREALSKLEVQPDFILADAVTIPKVSTPQKGIIKGDAKSISIGAASIVAKVTRDAMMEGMAEIYPHYDFASNKGYGSQKHLAGIAQYGICPIHRRTFVKNFLKEDAAPKETGNRGELLAAKEMKKMGYEILAQNYRKPSGEIDIIAQKDGILVFTEVKTRTSTAYGTPAEAVDRRKQAHIIETALAYLAETGDADRDCRFDVAEILEEDGKKYFRYIENAFEA</sequence>
<dbReference type="GeneID" id="78175832"/>
<organism evidence="18 19">
    <name type="scientific">Anaerotignum lactatifermentans DSM 14214</name>
    <dbReference type="NCBI Taxonomy" id="1121323"/>
    <lineage>
        <taxon>Bacteria</taxon>
        <taxon>Bacillati</taxon>
        <taxon>Bacillota</taxon>
        <taxon>Clostridia</taxon>
        <taxon>Lachnospirales</taxon>
        <taxon>Anaerotignaceae</taxon>
        <taxon>Anaerotignum</taxon>
    </lineage>
</organism>
<dbReference type="CDD" id="cd20736">
    <property type="entry name" value="PoNe_Nuclease"/>
    <property type="match status" value="1"/>
</dbReference>
<evidence type="ECO:0000256" key="6">
    <source>
        <dbReference type="ARBA" id="ARBA00007383"/>
    </source>
</evidence>
<dbReference type="SUPFAM" id="SSF52980">
    <property type="entry name" value="Restriction endonuclease-like"/>
    <property type="match status" value="1"/>
</dbReference>
<dbReference type="InterPro" id="IPR011335">
    <property type="entry name" value="Restrct_endonuc-II-like"/>
</dbReference>
<dbReference type="NCBIfam" id="NF000595">
    <property type="entry name" value="PRK00015.1-3"/>
    <property type="match status" value="1"/>
</dbReference>